<dbReference type="EMBL" id="JAFIQS010000019">
    <property type="protein sequence ID" value="KAG5162428.1"/>
    <property type="molecule type" value="Genomic_DNA"/>
</dbReference>
<sequence>MSTIVSNIFSTIVSFVNGIKYGFASGCEIVEWLCTYGGPAFGAIARYINKNSEAPVVLRNRSGGKLISDMEAQHSPANDADFEELIRVRQEIKTLKKILNNRSARTRPGTSEAHEIQLDRFELERKKVLNDIAIEAQIRATYPARALYLAMCETYDVAPVRTD</sequence>
<reference evidence="1" key="1">
    <citation type="submission" date="2021-02" db="EMBL/GenBank/DDBJ databases">
        <title>Psilocybe cubensis genome.</title>
        <authorList>
            <person name="Mckernan K.J."/>
            <person name="Crawford S."/>
            <person name="Trippe A."/>
            <person name="Kane L.T."/>
            <person name="Mclaughlin S."/>
        </authorList>
    </citation>
    <scope>NUCLEOTIDE SEQUENCE [LARGE SCALE GENOMIC DNA]</scope>
    <source>
        <strain evidence="1">MGC-MH-2018</strain>
    </source>
</reference>
<evidence type="ECO:0000313" key="1">
    <source>
        <dbReference type="EMBL" id="KAG5162428.1"/>
    </source>
</evidence>
<name>A0A8H7XKU2_PSICU</name>
<protein>
    <submittedName>
        <fullName evidence="1">Uncharacterized protein</fullName>
    </submittedName>
</protein>
<proteinExistence type="predicted"/>
<comment type="caution">
    <text evidence="1">The sequence shown here is derived from an EMBL/GenBank/DDBJ whole genome shotgun (WGS) entry which is preliminary data.</text>
</comment>
<organism evidence="1">
    <name type="scientific">Psilocybe cubensis</name>
    <name type="common">Psychedelic mushroom</name>
    <name type="synonym">Stropharia cubensis</name>
    <dbReference type="NCBI Taxonomy" id="181762"/>
    <lineage>
        <taxon>Eukaryota</taxon>
        <taxon>Fungi</taxon>
        <taxon>Dikarya</taxon>
        <taxon>Basidiomycota</taxon>
        <taxon>Agaricomycotina</taxon>
        <taxon>Agaricomycetes</taxon>
        <taxon>Agaricomycetidae</taxon>
        <taxon>Agaricales</taxon>
        <taxon>Agaricineae</taxon>
        <taxon>Strophariaceae</taxon>
        <taxon>Psilocybe</taxon>
    </lineage>
</organism>
<dbReference type="AlphaFoldDB" id="A0A8H7XKU2"/>
<accession>A0A8H7XKU2</accession>
<gene>
    <name evidence="1" type="ORF">JR316_012753</name>
</gene>